<evidence type="ECO:0000313" key="2">
    <source>
        <dbReference type="EMBL" id="MBI6630835.1"/>
    </source>
</evidence>
<feature type="signal peptide" evidence="1">
    <location>
        <begin position="1"/>
        <end position="21"/>
    </location>
</feature>
<evidence type="ECO:0000256" key="1">
    <source>
        <dbReference type="SAM" id="SignalP"/>
    </source>
</evidence>
<sequence length="215" mass="24133">MVRSFWSLLLCLMCLGDPAKAHPHVFVDARTGFIFDDSGHLRALHISWTYDEFTTLILFETLSLDKDGDGFLNDEDRAAVIEGETNWGPEYKGDTYLEVAGQDYPLGRPEAAVVTLEKNRLEVSFELPLSQPVTIDSTPAILRLYDPVFYYAYTILPANDGQKLPEDCYAQIISFEPSAAESELQQLLAALSREEMPTQQNVGRLFSDEVRLTCG</sequence>
<comment type="caution">
    <text evidence="2">The sequence shown here is derived from an EMBL/GenBank/DDBJ whole genome shotgun (WGS) entry which is preliminary data.</text>
</comment>
<accession>A0A934M1A3</accession>
<dbReference type="InterPro" id="IPR010412">
    <property type="entry name" value="DUF1007"/>
</dbReference>
<name>A0A934M1A3_9RHOB</name>
<gene>
    <name evidence="2" type="ORF">JAO82_13195</name>
</gene>
<proteinExistence type="predicted"/>
<dbReference type="AlphaFoldDB" id="A0A934M1A3"/>
<dbReference type="EMBL" id="JAEIJD010000014">
    <property type="protein sequence ID" value="MBI6630835.1"/>
    <property type="molecule type" value="Genomic_DNA"/>
</dbReference>
<dbReference type="Proteomes" id="UP000613255">
    <property type="component" value="Unassembled WGS sequence"/>
</dbReference>
<organism evidence="2 3">
    <name type="scientific">Pontibaca salina</name>
    <dbReference type="NCBI Taxonomy" id="2795731"/>
    <lineage>
        <taxon>Bacteria</taxon>
        <taxon>Pseudomonadati</taxon>
        <taxon>Pseudomonadota</taxon>
        <taxon>Alphaproteobacteria</taxon>
        <taxon>Rhodobacterales</taxon>
        <taxon>Roseobacteraceae</taxon>
        <taxon>Pontibaca</taxon>
    </lineage>
</organism>
<keyword evidence="3" id="KW-1185">Reference proteome</keyword>
<evidence type="ECO:0000313" key="3">
    <source>
        <dbReference type="Proteomes" id="UP000613255"/>
    </source>
</evidence>
<dbReference type="RefSeq" id="WP_332872534.1">
    <property type="nucleotide sequence ID" value="NZ_JAEIJD010000014.1"/>
</dbReference>
<reference evidence="2" key="1">
    <citation type="submission" date="2020-12" db="EMBL/GenBank/DDBJ databases">
        <title>Pontibaca salina gen. nov., sp. nov., isolated from marine sediment.</title>
        <authorList>
            <person name="Bo J."/>
            <person name="Wang S."/>
            <person name="Song X."/>
            <person name="Du Z."/>
        </authorList>
    </citation>
    <scope>NUCLEOTIDE SEQUENCE</scope>
    <source>
        <strain evidence="2">S1109L</strain>
    </source>
</reference>
<feature type="chain" id="PRO_5037505804" evidence="1">
    <location>
        <begin position="22"/>
        <end position="215"/>
    </location>
</feature>
<keyword evidence="1" id="KW-0732">Signal</keyword>
<dbReference type="Pfam" id="PF06226">
    <property type="entry name" value="DUF1007"/>
    <property type="match status" value="1"/>
</dbReference>
<protein>
    <submittedName>
        <fullName evidence="2">DUF1007 family protein</fullName>
    </submittedName>
</protein>